<dbReference type="RefSeq" id="WP_109201376.1">
    <property type="nucleotide sequence ID" value="NZ_QEWS01000003.1"/>
</dbReference>
<comment type="caution">
    <text evidence="1">The sequence shown here is derived from an EMBL/GenBank/DDBJ whole genome shotgun (WGS) entry which is preliminary data.</text>
</comment>
<dbReference type="EMBL" id="QEWV01000003">
    <property type="protein sequence ID" value="PWD93052.1"/>
    <property type="molecule type" value="Genomic_DNA"/>
</dbReference>
<name>A0ABX5L2N0_9GAMM</name>
<reference evidence="2" key="1">
    <citation type="submission" date="2018-05" db="EMBL/GenBank/DDBJ databases">
        <title>Ignatzschineria dubaiensis sp. nov., isolated from necrotic foot tissues of dromedaries (Camelus dromedarius) and associated maggots in Dubai, United Arab Emirates.</title>
        <authorList>
            <person name="Tsang C.C."/>
            <person name="Tang J.Y.M."/>
            <person name="Fong J.Y.H."/>
            <person name="Kinne J."/>
            <person name="Lee H.H."/>
            <person name="Joseph M."/>
            <person name="Jose S."/>
            <person name="Schuster R.K."/>
            <person name="Tang Y."/>
            <person name="Sivakumar S."/>
            <person name="Chen J.H.K."/>
            <person name="Teng J.L.L."/>
            <person name="Lau S.K.P."/>
            <person name="Wernery U."/>
            <person name="Woo P.C.Y."/>
        </authorList>
    </citation>
    <scope>NUCLEOTIDE SEQUENCE [LARGE SCALE GENOMIC DNA]</scope>
    <source>
        <strain evidence="2">UAE-HKU58</strain>
    </source>
</reference>
<evidence type="ECO:0008006" key="3">
    <source>
        <dbReference type="Google" id="ProtNLM"/>
    </source>
</evidence>
<keyword evidence="2" id="KW-1185">Reference proteome</keyword>
<dbReference type="Proteomes" id="UP000245217">
    <property type="component" value="Unassembled WGS sequence"/>
</dbReference>
<organism evidence="1 2">
    <name type="scientific">Ignatzschineria cameli</name>
    <dbReference type="NCBI Taxonomy" id="2182793"/>
    <lineage>
        <taxon>Bacteria</taxon>
        <taxon>Pseudomonadati</taxon>
        <taxon>Pseudomonadota</taxon>
        <taxon>Gammaproteobacteria</taxon>
        <taxon>Cardiobacteriales</taxon>
        <taxon>Ignatzschineriaceae</taxon>
        <taxon>Ignatzschineria</taxon>
    </lineage>
</organism>
<gene>
    <name evidence="1" type="ORF">DC078_04335</name>
</gene>
<protein>
    <recommendedName>
        <fullName evidence="3">GyrI-like small molecule binding domain-containing protein</fullName>
    </recommendedName>
</protein>
<sequence length="82" mass="9378">MSIFSRLEDIKKTHGVVLHEGEPFKQAIYNGYMTDSHDFIIDKIELAIKHYPNVKEFSLGLYDSDAGSSREFHHTVVVPVID</sequence>
<accession>A0ABX5L2N0</accession>
<evidence type="ECO:0000313" key="2">
    <source>
        <dbReference type="Proteomes" id="UP000245217"/>
    </source>
</evidence>
<evidence type="ECO:0000313" key="1">
    <source>
        <dbReference type="EMBL" id="PWD93052.1"/>
    </source>
</evidence>
<proteinExistence type="predicted"/>